<dbReference type="RefSeq" id="WP_343919434.1">
    <property type="nucleotide sequence ID" value="NZ_BAAAJT010000002.1"/>
</dbReference>
<gene>
    <name evidence="1" type="ORF">ACFSDE_13975</name>
</gene>
<dbReference type="PANTHER" id="PTHR30483">
    <property type="entry name" value="LEUCINE-SPECIFIC-BINDING PROTEIN"/>
    <property type="match status" value="1"/>
</dbReference>
<name>A0ABW4TR32_9ACTN</name>
<dbReference type="SUPFAM" id="SSF53822">
    <property type="entry name" value="Periplasmic binding protein-like I"/>
    <property type="match status" value="1"/>
</dbReference>
<dbReference type="InterPro" id="IPR028082">
    <property type="entry name" value="Peripla_BP_I"/>
</dbReference>
<proteinExistence type="predicted"/>
<evidence type="ECO:0008006" key="3">
    <source>
        <dbReference type="Google" id="ProtNLM"/>
    </source>
</evidence>
<organism evidence="1 2">
    <name type="scientific">Nocardioides aestuarii</name>
    <dbReference type="NCBI Taxonomy" id="252231"/>
    <lineage>
        <taxon>Bacteria</taxon>
        <taxon>Bacillati</taxon>
        <taxon>Actinomycetota</taxon>
        <taxon>Actinomycetes</taxon>
        <taxon>Propionibacteriales</taxon>
        <taxon>Nocardioidaceae</taxon>
        <taxon>Nocardioides</taxon>
    </lineage>
</organism>
<evidence type="ECO:0000313" key="2">
    <source>
        <dbReference type="Proteomes" id="UP001597351"/>
    </source>
</evidence>
<dbReference type="EMBL" id="JBHUGD010000003">
    <property type="protein sequence ID" value="MFD1947903.1"/>
    <property type="molecule type" value="Genomic_DNA"/>
</dbReference>
<dbReference type="InterPro" id="IPR051010">
    <property type="entry name" value="BCAA_transport"/>
</dbReference>
<dbReference type="PANTHER" id="PTHR30483:SF6">
    <property type="entry name" value="PERIPLASMIC BINDING PROTEIN OF ABC TRANSPORTER FOR NATURAL AMINO ACIDS"/>
    <property type="match status" value="1"/>
</dbReference>
<sequence length="421" mass="42038">MRRTLVAALAGGVIAATLTGCSDDAAPQPQGSPVEQPPVELEVAQPTAEPVTLGVIATLSSDPGQGADVLVPAEGTQVAAYRLELGGQPVELRVADDRGTEEGARAAVEELVNARVSGIVAATTGDHLLPALDDAAAADTAVLLPYVRDAAGLPAGAWLTGPTSTAVGTALSSAMAEAELSTPFLVTGDGVTLPGVDAVGRADYAEGDSDAVVRAVKQAVRRSGADSVVIAASAPSQAQLVSRLQGSVTDLPLVLSPEALSPDFADQVEDAQGTTSARFVTAGVDASDATTLTSGERADAVASYFSALRMMSDTERLDLFDSVPFAEVATGADTASHDAVVALVTAAVQAGSASPGDVLSALDGLQVDAADGVVGPALDFSATEALPAESVVELNATSQDPGVRPNDGTASLFWFAAPSAG</sequence>
<protein>
    <recommendedName>
        <fullName evidence="3">Leucine-binding protein domain-containing protein</fullName>
    </recommendedName>
</protein>
<dbReference type="Proteomes" id="UP001597351">
    <property type="component" value="Unassembled WGS sequence"/>
</dbReference>
<dbReference type="Gene3D" id="3.40.50.2300">
    <property type="match status" value="2"/>
</dbReference>
<evidence type="ECO:0000313" key="1">
    <source>
        <dbReference type="EMBL" id="MFD1947903.1"/>
    </source>
</evidence>
<comment type="caution">
    <text evidence="1">The sequence shown here is derived from an EMBL/GenBank/DDBJ whole genome shotgun (WGS) entry which is preliminary data.</text>
</comment>
<accession>A0ABW4TR32</accession>
<reference evidence="2" key="1">
    <citation type="journal article" date="2019" name="Int. J. Syst. Evol. Microbiol.">
        <title>The Global Catalogue of Microorganisms (GCM) 10K type strain sequencing project: providing services to taxonomists for standard genome sequencing and annotation.</title>
        <authorList>
            <consortium name="The Broad Institute Genomics Platform"/>
            <consortium name="The Broad Institute Genome Sequencing Center for Infectious Disease"/>
            <person name="Wu L."/>
            <person name="Ma J."/>
        </authorList>
    </citation>
    <scope>NUCLEOTIDE SEQUENCE [LARGE SCALE GENOMIC DNA]</scope>
    <source>
        <strain evidence="2">CGMCC 1.12477</strain>
    </source>
</reference>
<keyword evidence="2" id="KW-1185">Reference proteome</keyword>
<dbReference type="PROSITE" id="PS51257">
    <property type="entry name" value="PROKAR_LIPOPROTEIN"/>
    <property type="match status" value="1"/>
</dbReference>